<organism evidence="2 3">
    <name type="scientific">Chromatium okenii</name>
    <dbReference type="NCBI Taxonomy" id="61644"/>
    <lineage>
        <taxon>Bacteria</taxon>
        <taxon>Pseudomonadati</taxon>
        <taxon>Pseudomonadota</taxon>
        <taxon>Gammaproteobacteria</taxon>
        <taxon>Chromatiales</taxon>
        <taxon>Chromatiaceae</taxon>
        <taxon>Chromatium</taxon>
    </lineage>
</organism>
<proteinExistence type="predicted"/>
<dbReference type="RefSeq" id="WP_105073139.1">
    <property type="nucleotide sequence ID" value="NZ_PPGH01000028.1"/>
</dbReference>
<dbReference type="AlphaFoldDB" id="A0A2S7XTU7"/>
<feature type="region of interest" description="Disordered" evidence="1">
    <location>
        <begin position="23"/>
        <end position="53"/>
    </location>
</feature>
<dbReference type="Proteomes" id="UP000239936">
    <property type="component" value="Unassembled WGS sequence"/>
</dbReference>
<keyword evidence="3" id="KW-1185">Reference proteome</keyword>
<feature type="compositionally biased region" description="Polar residues" evidence="1">
    <location>
        <begin position="73"/>
        <end position="82"/>
    </location>
</feature>
<evidence type="ECO:0000313" key="2">
    <source>
        <dbReference type="EMBL" id="PQJ96822.1"/>
    </source>
</evidence>
<comment type="caution">
    <text evidence="2">The sequence shown here is derived from an EMBL/GenBank/DDBJ whole genome shotgun (WGS) entry which is preliminary data.</text>
</comment>
<feature type="compositionally biased region" description="Polar residues" evidence="1">
    <location>
        <begin position="23"/>
        <end position="47"/>
    </location>
</feature>
<name>A0A2S7XTU7_9GAMM</name>
<protein>
    <submittedName>
        <fullName evidence="2">Uncharacterized protein</fullName>
    </submittedName>
</protein>
<sequence length="173" mass="19008">MKIPGGKYMIALAARLVAENQTAKGASWSERQTFKSSKTGQIRQQTDFKPAQTDDVEIAENPAKWGKSDSSREYNNNGSSQHKAAILAEPEHACPEILEFANRYLADIGEHDAAAIRRYLCPSLGVQKARVYKLAAEEKTTESSQVIRTVNSILGNFGYWLVATVTAATAFIN</sequence>
<gene>
    <name evidence="2" type="ORF">CXB77_05615</name>
</gene>
<feature type="region of interest" description="Disordered" evidence="1">
    <location>
        <begin position="63"/>
        <end position="82"/>
    </location>
</feature>
<accession>A0A2S7XTU7</accession>
<evidence type="ECO:0000256" key="1">
    <source>
        <dbReference type="SAM" id="MobiDB-lite"/>
    </source>
</evidence>
<reference evidence="2 3" key="1">
    <citation type="submission" date="2018-01" db="EMBL/GenBank/DDBJ databases">
        <title>The complete genome sequence of Chromatium okenii LaCa, a purple sulfur bacterium with a turbulent life.</title>
        <authorList>
            <person name="Luedin S.M."/>
            <person name="Liechti N."/>
            <person name="Storelli N."/>
            <person name="Danza F."/>
            <person name="Wittwer M."/>
            <person name="Pothier J.F."/>
            <person name="Tonolla M.A."/>
        </authorList>
    </citation>
    <scope>NUCLEOTIDE SEQUENCE [LARGE SCALE GENOMIC DNA]</scope>
    <source>
        <strain evidence="2 3">LaCa</strain>
    </source>
</reference>
<dbReference type="EMBL" id="PPGH01000028">
    <property type="protein sequence ID" value="PQJ96822.1"/>
    <property type="molecule type" value="Genomic_DNA"/>
</dbReference>
<evidence type="ECO:0000313" key="3">
    <source>
        <dbReference type="Proteomes" id="UP000239936"/>
    </source>
</evidence>